<evidence type="ECO:0000256" key="1">
    <source>
        <dbReference type="SAM" id="Phobius"/>
    </source>
</evidence>
<keyword evidence="3" id="KW-1185">Reference proteome</keyword>
<comment type="caution">
    <text evidence="2">The sequence shown here is derived from an EMBL/GenBank/DDBJ whole genome shotgun (WGS) entry which is preliminary data.</text>
</comment>
<dbReference type="EMBL" id="LJGZ01000087">
    <property type="protein sequence ID" value="OEV19301.1"/>
    <property type="molecule type" value="Genomic_DNA"/>
</dbReference>
<dbReference type="AlphaFoldDB" id="A0A1E7LT21"/>
<proteinExistence type="predicted"/>
<keyword evidence="1" id="KW-0472">Membrane</keyword>
<evidence type="ECO:0000313" key="2">
    <source>
        <dbReference type="EMBL" id="OEV19301.1"/>
    </source>
</evidence>
<dbReference type="Proteomes" id="UP000175971">
    <property type="component" value="Unassembled WGS sequence"/>
</dbReference>
<gene>
    <name evidence="2" type="ORF">AN221_17985</name>
</gene>
<dbReference type="PATRIC" id="fig|518642.7.peg.4562"/>
<keyword evidence="1" id="KW-1133">Transmembrane helix</keyword>
<feature type="transmembrane region" description="Helical" evidence="1">
    <location>
        <begin position="38"/>
        <end position="60"/>
    </location>
</feature>
<protein>
    <submittedName>
        <fullName evidence="2">Uncharacterized protein</fullName>
    </submittedName>
</protein>
<name>A0A1E7LT21_9ACTN</name>
<reference evidence="2 3" key="1">
    <citation type="journal article" date="2016" name="Front. Microbiol.">
        <title>Comparative Genomics Analysis of Streptomyces Species Reveals Their Adaptation to the Marine Environment and Their Diversity at the Genomic Level.</title>
        <authorList>
            <person name="Tian X."/>
            <person name="Zhang Z."/>
            <person name="Yang T."/>
            <person name="Chen M."/>
            <person name="Li J."/>
            <person name="Chen F."/>
            <person name="Yang J."/>
            <person name="Li W."/>
            <person name="Zhang B."/>
            <person name="Zhang Z."/>
            <person name="Wu J."/>
            <person name="Zhang C."/>
            <person name="Long L."/>
            <person name="Xiao J."/>
        </authorList>
    </citation>
    <scope>NUCLEOTIDE SEQUENCE [LARGE SCALE GENOMIC DNA]</scope>
    <source>
        <strain evidence="2 3">SCSIO M10372</strain>
    </source>
</reference>
<organism evidence="2 3">
    <name type="scientific">Streptomyces nanshensis</name>
    <dbReference type="NCBI Taxonomy" id="518642"/>
    <lineage>
        <taxon>Bacteria</taxon>
        <taxon>Bacillati</taxon>
        <taxon>Actinomycetota</taxon>
        <taxon>Actinomycetes</taxon>
        <taxon>Kitasatosporales</taxon>
        <taxon>Streptomycetaceae</taxon>
        <taxon>Streptomyces</taxon>
    </lineage>
</organism>
<sequence>MVVDIRDGVGQAVDLFDAELGGGRDEPEAGEGRGCSTVTLVTVGIFLLLAVLIHTFFGWVGDLFSAVFS</sequence>
<accession>A0A1E7LT21</accession>
<dbReference type="RefSeq" id="WP_070201875.1">
    <property type="nucleotide sequence ID" value="NZ_LJGZ01000087.1"/>
</dbReference>
<keyword evidence="1" id="KW-0812">Transmembrane</keyword>
<evidence type="ECO:0000313" key="3">
    <source>
        <dbReference type="Proteomes" id="UP000175971"/>
    </source>
</evidence>